<dbReference type="STRING" id="67267.GCA_000716675_00825"/>
<reference evidence="2 3" key="1">
    <citation type="submission" date="2017-05" db="EMBL/GenBank/DDBJ databases">
        <title>Streptomyces alboflavus Genome sequencing and assembly.</title>
        <authorList>
            <person name="Wang Y."/>
            <person name="Du B."/>
            <person name="Ding Y."/>
            <person name="Liu H."/>
            <person name="Hou Q."/>
            <person name="Liu K."/>
            <person name="Wang C."/>
            <person name="Yao L."/>
        </authorList>
    </citation>
    <scope>NUCLEOTIDE SEQUENCE [LARGE SCALE GENOMIC DNA]</scope>
    <source>
        <strain evidence="2 3">MDJK44</strain>
    </source>
</reference>
<keyword evidence="1" id="KW-0472">Membrane</keyword>
<dbReference type="EMBL" id="CP021748">
    <property type="protein sequence ID" value="ARX80876.1"/>
    <property type="molecule type" value="Genomic_DNA"/>
</dbReference>
<dbReference type="KEGG" id="salf:SMD44_00274"/>
<dbReference type="RefSeq" id="WP_087882528.1">
    <property type="nucleotide sequence ID" value="NZ_CP021748.1"/>
</dbReference>
<evidence type="ECO:0000313" key="3">
    <source>
        <dbReference type="Proteomes" id="UP000195880"/>
    </source>
</evidence>
<evidence type="ECO:0000313" key="2">
    <source>
        <dbReference type="EMBL" id="ARX80876.1"/>
    </source>
</evidence>
<dbReference type="eggNOG" id="ENOG50321EA">
    <property type="taxonomic scope" value="Bacteria"/>
</dbReference>
<feature type="transmembrane region" description="Helical" evidence="1">
    <location>
        <begin position="41"/>
        <end position="61"/>
    </location>
</feature>
<keyword evidence="3" id="KW-1185">Reference proteome</keyword>
<keyword evidence="1" id="KW-1133">Transmembrane helix</keyword>
<evidence type="ECO:0000256" key="1">
    <source>
        <dbReference type="SAM" id="Phobius"/>
    </source>
</evidence>
<gene>
    <name evidence="2" type="ORF">SMD44_00274</name>
</gene>
<protein>
    <submittedName>
        <fullName evidence="2">Uncharacterized protein</fullName>
    </submittedName>
</protein>
<proteinExistence type="predicted"/>
<dbReference type="NCBIfam" id="NF041681">
    <property type="entry name" value="HGxxPAAW"/>
    <property type="match status" value="1"/>
</dbReference>
<dbReference type="AlphaFoldDB" id="A0A1Z1W379"/>
<name>A0A1Z1W379_9ACTN</name>
<dbReference type="OrthoDB" id="3874017at2"/>
<feature type="transmembrane region" description="Helical" evidence="1">
    <location>
        <begin position="12"/>
        <end position="35"/>
    </location>
</feature>
<dbReference type="Proteomes" id="UP000195880">
    <property type="component" value="Chromosome"/>
</dbReference>
<organism evidence="2 3">
    <name type="scientific">Streptomyces alboflavus</name>
    <dbReference type="NCBI Taxonomy" id="67267"/>
    <lineage>
        <taxon>Bacteria</taxon>
        <taxon>Bacillati</taxon>
        <taxon>Actinomycetota</taxon>
        <taxon>Actinomycetes</taxon>
        <taxon>Kitasatosporales</taxon>
        <taxon>Streptomycetaceae</taxon>
        <taxon>Streptomyces</taxon>
    </lineage>
</organism>
<keyword evidence="1" id="KW-0812">Transmembrane</keyword>
<accession>A0A1Z1W379</accession>
<sequence>MSMHGDHDMGHTVAGWTGTCTAVLGSAVMGVGLAADSAGGLVAGGAVVVLAALATWVLHLAGWGKPSGTRPVAEQPWRVRDAAARGGHPDCLGCRLAGRRGAAAPVVVPALVPAAAPERAPAPQRS</sequence>